<dbReference type="OrthoDB" id="787262at2"/>
<proteinExistence type="predicted"/>
<dbReference type="RefSeq" id="WP_117382702.1">
    <property type="nucleotide sequence ID" value="NZ_QWDE01000001.1"/>
</dbReference>
<reference evidence="1 2" key="1">
    <citation type="submission" date="2018-08" db="EMBL/GenBank/DDBJ databases">
        <title>Mucilaginibacter terrae sp. nov., isolated from manganese diggings.</title>
        <authorList>
            <person name="Huang Y."/>
            <person name="Zhou Z."/>
        </authorList>
    </citation>
    <scope>NUCLEOTIDE SEQUENCE [LARGE SCALE GENOMIC DNA]</scope>
    <source>
        <strain evidence="1 2">ZH6</strain>
    </source>
</reference>
<gene>
    <name evidence="1" type="ORF">DYU05_09485</name>
</gene>
<evidence type="ECO:0000313" key="2">
    <source>
        <dbReference type="Proteomes" id="UP000260823"/>
    </source>
</evidence>
<protein>
    <submittedName>
        <fullName evidence="1">Uncharacterized protein</fullName>
    </submittedName>
</protein>
<accession>A0A3E2NXQ7</accession>
<organism evidence="1 2">
    <name type="scientific">Mucilaginibacter terrenus</name>
    <dbReference type="NCBI Taxonomy" id="2482727"/>
    <lineage>
        <taxon>Bacteria</taxon>
        <taxon>Pseudomonadati</taxon>
        <taxon>Bacteroidota</taxon>
        <taxon>Sphingobacteriia</taxon>
        <taxon>Sphingobacteriales</taxon>
        <taxon>Sphingobacteriaceae</taxon>
        <taxon>Mucilaginibacter</taxon>
    </lineage>
</organism>
<name>A0A3E2NXQ7_9SPHI</name>
<comment type="caution">
    <text evidence="1">The sequence shown here is derived from an EMBL/GenBank/DDBJ whole genome shotgun (WGS) entry which is preliminary data.</text>
</comment>
<dbReference type="EMBL" id="QWDE01000001">
    <property type="protein sequence ID" value="RFZ85805.1"/>
    <property type="molecule type" value="Genomic_DNA"/>
</dbReference>
<dbReference type="Proteomes" id="UP000260823">
    <property type="component" value="Unassembled WGS sequence"/>
</dbReference>
<dbReference type="AlphaFoldDB" id="A0A3E2NXQ7"/>
<evidence type="ECO:0000313" key="1">
    <source>
        <dbReference type="EMBL" id="RFZ85805.1"/>
    </source>
</evidence>
<sequence length="320" mass="37090">MRYTNFLYNFIAVAAICLVLNSCGGDKKKGNKIYTSIETDESVKPTFKPVWGIKYTEVRRNFQNGVSFNDDGYQLEPEWKFSFVSDDTVNIYHPRRSRFVNAPVMFDHDSLFNIAWAWVRLRKLSKDSIVFQVMKVEGKELMRDKSVVYMTMYANDYIKNVLHTDTSHAKRPTRADTLFIKHKTELALRDTDKAFAARDIAVLTSKSKNLTIERVNNIKDDEEQEGLIQDYMLPEYNIRIKNAYDDFKYAFSVRIDEKGTLHYLRSVNYIFPEFLKSSNKAMKGIVDGYLKAYLDVKPGTTLGIPHPCFIIVNVNGTKKK</sequence>
<keyword evidence="2" id="KW-1185">Reference proteome</keyword>